<protein>
    <recommendedName>
        <fullName evidence="3">Bifunctional ligase/repressor BirA</fullName>
    </recommendedName>
    <alternativeName>
        <fullName evidence="3">Biotin--[acetyl-CoA-carboxylase] ligase</fullName>
        <ecNumber evidence="3">6.3.4.15</ecNumber>
    </alternativeName>
    <alternativeName>
        <fullName evidence="3">Biotin--protein ligase</fullName>
    </alternativeName>
    <alternativeName>
        <fullName evidence="3">Biotin-[acetyl-CoA carboxylase] synthetase</fullName>
    </alternativeName>
</protein>
<dbReference type="HAMAP" id="MF_00978">
    <property type="entry name" value="Bifunct_BirA"/>
    <property type="match status" value="1"/>
</dbReference>
<dbReference type="Pfam" id="PF08279">
    <property type="entry name" value="HTH_11"/>
    <property type="match status" value="1"/>
</dbReference>
<dbReference type="InterPro" id="IPR045864">
    <property type="entry name" value="aa-tRNA-synth_II/BPL/LPL"/>
</dbReference>
<dbReference type="GO" id="GO:0005524">
    <property type="term" value="F:ATP binding"/>
    <property type="evidence" value="ECO:0007669"/>
    <property type="project" value="UniProtKB-UniRule"/>
</dbReference>
<dbReference type="SUPFAM" id="SSF46785">
    <property type="entry name" value="Winged helix' DNA-binding domain"/>
    <property type="match status" value="1"/>
</dbReference>
<dbReference type="PANTHER" id="PTHR12835">
    <property type="entry name" value="BIOTIN PROTEIN LIGASE"/>
    <property type="match status" value="1"/>
</dbReference>
<dbReference type="Gene3D" id="2.30.30.100">
    <property type="match status" value="1"/>
</dbReference>
<name>A0A9D2RBE0_9FIRM</name>
<dbReference type="SUPFAM" id="SSF55681">
    <property type="entry name" value="Class II aaRS and biotin synthetases"/>
    <property type="match status" value="1"/>
</dbReference>
<dbReference type="InterPro" id="IPR003142">
    <property type="entry name" value="BPL_C"/>
</dbReference>
<dbReference type="GO" id="GO:0016740">
    <property type="term" value="F:transferase activity"/>
    <property type="evidence" value="ECO:0007669"/>
    <property type="project" value="UniProtKB-ARBA"/>
</dbReference>
<dbReference type="Gene3D" id="3.30.930.10">
    <property type="entry name" value="Bira Bifunctional Protein, Domain 2"/>
    <property type="match status" value="1"/>
</dbReference>
<dbReference type="GO" id="GO:0004077">
    <property type="term" value="F:biotin--[biotin carboxyl-carrier protein] ligase activity"/>
    <property type="evidence" value="ECO:0007669"/>
    <property type="project" value="UniProtKB-UniRule"/>
</dbReference>
<evidence type="ECO:0000256" key="2">
    <source>
        <dbReference type="ARBA" id="ARBA00023267"/>
    </source>
</evidence>
<organism evidence="5 6">
    <name type="scientific">Candidatus Mediterraneibacter quadrami</name>
    <dbReference type="NCBI Taxonomy" id="2838684"/>
    <lineage>
        <taxon>Bacteria</taxon>
        <taxon>Bacillati</taxon>
        <taxon>Bacillota</taxon>
        <taxon>Clostridia</taxon>
        <taxon>Lachnospirales</taxon>
        <taxon>Lachnospiraceae</taxon>
        <taxon>Mediterraneibacter</taxon>
    </lineage>
</organism>
<dbReference type="InterPro" id="IPR030855">
    <property type="entry name" value="Bifunct_BirA"/>
</dbReference>
<keyword evidence="3" id="KW-0067">ATP-binding</keyword>
<gene>
    <name evidence="3" type="primary">birA</name>
    <name evidence="5" type="ORF">H9910_03620</name>
</gene>
<dbReference type="InterPro" id="IPR013196">
    <property type="entry name" value="HTH_11"/>
</dbReference>
<keyword evidence="1 3" id="KW-0436">Ligase</keyword>
<evidence type="ECO:0000256" key="3">
    <source>
        <dbReference type="HAMAP-Rule" id="MF_00978"/>
    </source>
</evidence>
<keyword evidence="3" id="KW-0547">Nucleotide-binding</keyword>
<comment type="function">
    <text evidence="3">Acts both as a biotin--[acetyl-CoA-carboxylase] ligase and a repressor.</text>
</comment>
<sequence length="324" mass="36265">MTTKEKLLELFETNRDVFFSGEDIAQKLAISRTAVWKAVKALQSEGYAIIAVTNRGYCLSDETDILSAQGIYKYLRPEIQDMEICVMDIVESTNTLVREQANAGKPEGYIVLANEQTNGRGRLNRSFFSPKDTGIYMSLLLRPENYSGQQAVRITTMAAVAMCEAIEAVSDEKAEIKWVNDIFVRGKKVCGILTEGSFNLENGLLDYAVLGVGINIYQPETGFPEEINSTAGAVFQQRQGDVKNRLVSEFLNRFYGYYSAASQTDYVEQYRNRSLVIGKSVTLTSFNEARNAFVLGIDEECHLLVRYPDGTEDRCSSGEISIRF</sequence>
<dbReference type="InterPro" id="IPR004143">
    <property type="entry name" value="BPL_LPL_catalytic"/>
</dbReference>
<dbReference type="Pfam" id="PF03099">
    <property type="entry name" value="BPL_LplA_LipB"/>
    <property type="match status" value="1"/>
</dbReference>
<feature type="binding site" evidence="3">
    <location>
        <begin position="120"/>
        <end position="122"/>
    </location>
    <ligand>
        <name>biotin</name>
        <dbReference type="ChEBI" id="CHEBI:57586"/>
    </ligand>
</feature>
<dbReference type="Proteomes" id="UP000823909">
    <property type="component" value="Unassembled WGS sequence"/>
</dbReference>
<dbReference type="Pfam" id="PF02237">
    <property type="entry name" value="BPL_C"/>
    <property type="match status" value="1"/>
</dbReference>
<evidence type="ECO:0000313" key="6">
    <source>
        <dbReference type="Proteomes" id="UP000823909"/>
    </source>
</evidence>
<evidence type="ECO:0000313" key="5">
    <source>
        <dbReference type="EMBL" id="HJD42084.1"/>
    </source>
</evidence>
<reference evidence="5" key="1">
    <citation type="journal article" date="2021" name="PeerJ">
        <title>Extensive microbial diversity within the chicken gut microbiome revealed by metagenomics and culture.</title>
        <authorList>
            <person name="Gilroy R."/>
            <person name="Ravi A."/>
            <person name="Getino M."/>
            <person name="Pursley I."/>
            <person name="Horton D.L."/>
            <person name="Alikhan N.F."/>
            <person name="Baker D."/>
            <person name="Gharbi K."/>
            <person name="Hall N."/>
            <person name="Watson M."/>
            <person name="Adriaenssens E.M."/>
            <person name="Foster-Nyarko E."/>
            <person name="Jarju S."/>
            <person name="Secka A."/>
            <person name="Antonio M."/>
            <person name="Oren A."/>
            <person name="Chaudhuri R.R."/>
            <person name="La Ragione R."/>
            <person name="Hildebrand F."/>
            <person name="Pallen M.J."/>
        </authorList>
    </citation>
    <scope>NUCLEOTIDE SEQUENCE</scope>
    <source>
        <strain evidence="5">ChiBcec15-3976</strain>
    </source>
</reference>
<dbReference type="InterPro" id="IPR004408">
    <property type="entry name" value="Biotin_CoA_COase_ligase"/>
</dbReference>
<dbReference type="GO" id="GO:0005737">
    <property type="term" value="C:cytoplasm"/>
    <property type="evidence" value="ECO:0007669"/>
    <property type="project" value="TreeGrafter"/>
</dbReference>
<keyword evidence="2 3" id="KW-0092">Biotin</keyword>
<keyword evidence="3" id="KW-0805">Transcription regulation</keyword>
<dbReference type="NCBIfam" id="TIGR00121">
    <property type="entry name" value="birA_ligase"/>
    <property type="match status" value="1"/>
</dbReference>
<dbReference type="PROSITE" id="PS51733">
    <property type="entry name" value="BPL_LPL_CATALYTIC"/>
    <property type="match status" value="1"/>
</dbReference>
<comment type="caution">
    <text evidence="5">The sequence shown here is derived from an EMBL/GenBank/DDBJ whole genome shotgun (WGS) entry which is preliminary data.</text>
</comment>
<keyword evidence="3" id="KW-0804">Transcription</keyword>
<dbReference type="GO" id="GO:0009249">
    <property type="term" value="P:protein lipoylation"/>
    <property type="evidence" value="ECO:0007669"/>
    <property type="project" value="UniProtKB-ARBA"/>
</dbReference>
<comment type="similarity">
    <text evidence="3">Belongs to the biotin--protein ligase family.</text>
</comment>
<dbReference type="AlphaFoldDB" id="A0A9D2RBE0"/>
<keyword evidence="3" id="KW-0238">DNA-binding</keyword>
<dbReference type="InterPro" id="IPR036388">
    <property type="entry name" value="WH-like_DNA-bd_sf"/>
</dbReference>
<evidence type="ECO:0000256" key="1">
    <source>
        <dbReference type="ARBA" id="ARBA00022598"/>
    </source>
</evidence>
<feature type="binding site" evidence="3">
    <location>
        <begin position="92"/>
        <end position="94"/>
    </location>
    <ligand>
        <name>biotin</name>
        <dbReference type="ChEBI" id="CHEBI:57586"/>
    </ligand>
</feature>
<dbReference type="GO" id="GO:0006355">
    <property type="term" value="P:regulation of DNA-templated transcription"/>
    <property type="evidence" value="ECO:0007669"/>
    <property type="project" value="UniProtKB-UniRule"/>
</dbReference>
<dbReference type="PANTHER" id="PTHR12835:SF5">
    <property type="entry name" value="BIOTIN--PROTEIN LIGASE"/>
    <property type="match status" value="1"/>
</dbReference>
<accession>A0A9D2RBE0</accession>
<dbReference type="CDD" id="cd16442">
    <property type="entry name" value="BPL"/>
    <property type="match status" value="1"/>
</dbReference>
<keyword evidence="3" id="KW-0678">Repressor</keyword>
<dbReference type="EMBL" id="DWUU01000023">
    <property type="protein sequence ID" value="HJD42084.1"/>
    <property type="molecule type" value="Genomic_DNA"/>
</dbReference>
<comment type="catalytic activity">
    <reaction evidence="3">
        <text>biotin + L-lysyl-[protein] + ATP = N(6)-biotinyl-L-lysyl-[protein] + AMP + diphosphate + H(+)</text>
        <dbReference type="Rhea" id="RHEA:11756"/>
        <dbReference type="Rhea" id="RHEA-COMP:9752"/>
        <dbReference type="Rhea" id="RHEA-COMP:10505"/>
        <dbReference type="ChEBI" id="CHEBI:15378"/>
        <dbReference type="ChEBI" id="CHEBI:29969"/>
        <dbReference type="ChEBI" id="CHEBI:30616"/>
        <dbReference type="ChEBI" id="CHEBI:33019"/>
        <dbReference type="ChEBI" id="CHEBI:57586"/>
        <dbReference type="ChEBI" id="CHEBI:83144"/>
        <dbReference type="ChEBI" id="CHEBI:456215"/>
        <dbReference type="EC" id="6.3.4.15"/>
    </reaction>
</comment>
<proteinExistence type="inferred from homology"/>
<evidence type="ECO:0000259" key="4">
    <source>
        <dbReference type="PROSITE" id="PS51733"/>
    </source>
</evidence>
<feature type="DNA-binding region" description="H-T-H motif" evidence="3">
    <location>
        <begin position="21"/>
        <end position="40"/>
    </location>
</feature>
<feature type="binding site" evidence="3">
    <location>
        <position position="188"/>
    </location>
    <ligand>
        <name>biotin</name>
        <dbReference type="ChEBI" id="CHEBI:57586"/>
    </ligand>
</feature>
<feature type="binding site" evidence="3">
    <location>
        <position position="116"/>
    </location>
    <ligand>
        <name>biotin</name>
        <dbReference type="ChEBI" id="CHEBI:57586"/>
    </ligand>
</feature>
<feature type="domain" description="BPL/LPL catalytic" evidence="4">
    <location>
        <begin position="69"/>
        <end position="258"/>
    </location>
</feature>
<dbReference type="InterPro" id="IPR036390">
    <property type="entry name" value="WH_DNA-bd_sf"/>
</dbReference>
<dbReference type="EC" id="6.3.4.15" evidence="3"/>
<dbReference type="GO" id="GO:0003677">
    <property type="term" value="F:DNA binding"/>
    <property type="evidence" value="ECO:0007669"/>
    <property type="project" value="UniProtKB-UniRule"/>
</dbReference>
<dbReference type="Gene3D" id="1.10.10.10">
    <property type="entry name" value="Winged helix-like DNA-binding domain superfamily/Winged helix DNA-binding domain"/>
    <property type="match status" value="1"/>
</dbReference>
<reference evidence="5" key="2">
    <citation type="submission" date="2021-04" db="EMBL/GenBank/DDBJ databases">
        <authorList>
            <person name="Gilroy R."/>
        </authorList>
    </citation>
    <scope>NUCLEOTIDE SEQUENCE</scope>
    <source>
        <strain evidence="5">ChiBcec15-3976</strain>
    </source>
</reference>